<accession>A0AA50DPR1</accession>
<evidence type="ECO:0000256" key="6">
    <source>
        <dbReference type="ARBA" id="ARBA00022485"/>
    </source>
</evidence>
<keyword evidence="8 17" id="KW-0479">Metal-binding</keyword>
<name>A0AA50DPR1_9GAMM</name>
<dbReference type="GO" id="GO:0052693">
    <property type="term" value="F:epoxyqueuosine reductase activity"/>
    <property type="evidence" value="ECO:0007669"/>
    <property type="project" value="UniProtKB-UniRule"/>
</dbReference>
<dbReference type="Proteomes" id="UP001228139">
    <property type="component" value="Chromosome"/>
</dbReference>
<evidence type="ECO:0000256" key="10">
    <source>
        <dbReference type="ARBA" id="ARBA00023002"/>
    </source>
</evidence>
<evidence type="ECO:0000313" key="18">
    <source>
        <dbReference type="EMBL" id="WLS79951.1"/>
    </source>
</evidence>
<dbReference type="PANTHER" id="PTHR36701">
    <property type="entry name" value="EPOXYQUEUOSINE REDUCTASE QUEH"/>
    <property type="match status" value="1"/>
</dbReference>
<dbReference type="RefSeq" id="WP_306211255.1">
    <property type="nucleotide sequence ID" value="NZ_CP132353.1"/>
</dbReference>
<evidence type="ECO:0000256" key="7">
    <source>
        <dbReference type="ARBA" id="ARBA00022694"/>
    </source>
</evidence>
<dbReference type="InterPro" id="IPR003828">
    <property type="entry name" value="QueH"/>
</dbReference>
<evidence type="ECO:0000256" key="8">
    <source>
        <dbReference type="ARBA" id="ARBA00022723"/>
    </source>
</evidence>
<evidence type="ECO:0000256" key="5">
    <source>
        <dbReference type="ARBA" id="ARBA00016895"/>
    </source>
</evidence>
<evidence type="ECO:0000256" key="15">
    <source>
        <dbReference type="ARBA" id="ARBA00031446"/>
    </source>
</evidence>
<evidence type="ECO:0000256" key="16">
    <source>
        <dbReference type="ARBA" id="ARBA00047415"/>
    </source>
</evidence>
<feature type="disulfide bond" description="Redox-active" evidence="17">
    <location>
        <begin position="187"/>
        <end position="189"/>
    </location>
</feature>
<dbReference type="PANTHER" id="PTHR36701:SF1">
    <property type="entry name" value="EPOXYQUEUOSINE REDUCTASE QUEH"/>
    <property type="match status" value="1"/>
</dbReference>
<organism evidence="18 19">
    <name type="scientific">Erwinia pyri</name>
    <dbReference type="NCBI Taxonomy" id="3062598"/>
    <lineage>
        <taxon>Bacteria</taxon>
        <taxon>Pseudomonadati</taxon>
        <taxon>Pseudomonadota</taxon>
        <taxon>Gammaproteobacteria</taxon>
        <taxon>Enterobacterales</taxon>
        <taxon>Erwiniaceae</taxon>
        <taxon>Erwinia</taxon>
    </lineage>
</organism>
<keyword evidence="13 17" id="KW-1015">Disulfide bond</keyword>
<keyword evidence="19" id="KW-1185">Reference proteome</keyword>
<evidence type="ECO:0000256" key="13">
    <source>
        <dbReference type="ARBA" id="ARBA00023157"/>
    </source>
</evidence>
<dbReference type="EC" id="1.17.99.6" evidence="4 17"/>
<keyword evidence="10 17" id="KW-0560">Oxidoreductase</keyword>
<evidence type="ECO:0000256" key="9">
    <source>
        <dbReference type="ARBA" id="ARBA00022785"/>
    </source>
</evidence>
<keyword evidence="7 17" id="KW-0819">tRNA processing</keyword>
<evidence type="ECO:0000256" key="4">
    <source>
        <dbReference type="ARBA" id="ARBA00012622"/>
    </source>
</evidence>
<comment type="pathway">
    <text evidence="2 17">tRNA modification; tRNA-queuosine biosynthesis.</text>
</comment>
<evidence type="ECO:0000256" key="11">
    <source>
        <dbReference type="ARBA" id="ARBA00023004"/>
    </source>
</evidence>
<evidence type="ECO:0000256" key="14">
    <source>
        <dbReference type="ARBA" id="ARBA00023284"/>
    </source>
</evidence>
<evidence type="ECO:0000256" key="17">
    <source>
        <dbReference type="HAMAP-Rule" id="MF_02089"/>
    </source>
</evidence>
<comment type="function">
    <text evidence="1 17">Catalyzes the conversion of epoxyqueuosine (oQ) to queuosine (Q), which is a hypermodified base found in the wobble positions of tRNA(Asp), tRNA(Asn), tRNA(His) and tRNA(Tyr).</text>
</comment>
<comment type="similarity">
    <text evidence="3 17">Belongs to the QueH family.</text>
</comment>
<feature type="binding site" evidence="17">
    <location>
        <position position="107"/>
    </location>
    <ligand>
        <name>[4Fe-4S] cluster</name>
        <dbReference type="ChEBI" id="CHEBI:49883"/>
    </ligand>
</feature>
<dbReference type="GO" id="GO:0046872">
    <property type="term" value="F:metal ion binding"/>
    <property type="evidence" value="ECO:0007669"/>
    <property type="project" value="UniProtKB-KW"/>
</dbReference>
<keyword evidence="6 17" id="KW-0004">4Fe-4S</keyword>
<feature type="binding site" evidence="17">
    <location>
        <position position="25"/>
    </location>
    <ligand>
        <name>[4Fe-4S] cluster</name>
        <dbReference type="ChEBI" id="CHEBI:49883"/>
    </ligand>
</feature>
<keyword evidence="12 17" id="KW-0411">Iron-sulfur</keyword>
<evidence type="ECO:0000313" key="19">
    <source>
        <dbReference type="Proteomes" id="UP001228139"/>
    </source>
</evidence>
<keyword evidence="14 17" id="KW-0676">Redox-active center</keyword>
<feature type="binding site" evidence="17">
    <location>
        <position position="104"/>
    </location>
    <ligand>
        <name>[4Fe-4S] cluster</name>
        <dbReference type="ChEBI" id="CHEBI:49883"/>
    </ligand>
</feature>
<dbReference type="HAMAP" id="MF_02089">
    <property type="entry name" value="QueH"/>
    <property type="match status" value="1"/>
</dbReference>
<evidence type="ECO:0000256" key="3">
    <source>
        <dbReference type="ARBA" id="ARBA00008207"/>
    </source>
</evidence>
<dbReference type="GO" id="GO:0051539">
    <property type="term" value="F:4 iron, 4 sulfur cluster binding"/>
    <property type="evidence" value="ECO:0007669"/>
    <property type="project" value="UniProtKB-UniRule"/>
</dbReference>
<dbReference type="KEGG" id="epi:Q3V30_05525"/>
<comment type="catalytic activity">
    <reaction evidence="16 17">
        <text>epoxyqueuosine(34) in tRNA + AH2 = queuosine(34) in tRNA + A + H2O</text>
        <dbReference type="Rhea" id="RHEA:32159"/>
        <dbReference type="Rhea" id="RHEA-COMP:18571"/>
        <dbReference type="Rhea" id="RHEA-COMP:18582"/>
        <dbReference type="ChEBI" id="CHEBI:13193"/>
        <dbReference type="ChEBI" id="CHEBI:15377"/>
        <dbReference type="ChEBI" id="CHEBI:17499"/>
        <dbReference type="ChEBI" id="CHEBI:194431"/>
        <dbReference type="ChEBI" id="CHEBI:194443"/>
        <dbReference type="EC" id="1.17.99.6"/>
    </reaction>
</comment>
<dbReference type="Pfam" id="PF02677">
    <property type="entry name" value="QueH"/>
    <property type="match status" value="1"/>
</dbReference>
<feature type="binding site" evidence="17">
    <location>
        <position position="26"/>
    </location>
    <ligand>
        <name>[4Fe-4S] cluster</name>
        <dbReference type="ChEBI" id="CHEBI:49883"/>
    </ligand>
</feature>
<proteinExistence type="inferred from homology"/>
<evidence type="ECO:0000256" key="1">
    <source>
        <dbReference type="ARBA" id="ARBA00002268"/>
    </source>
</evidence>
<gene>
    <name evidence="17" type="primary">queH</name>
    <name evidence="18" type="ORF">Q3V30_05525</name>
</gene>
<sequence>MTIPAFKRAKLELPQGADKLLLHSCCAPCSGEVMEAIQASGIDYTIFFYNPNIHPHKEYLIRKEENIRFADKQGIPFIDADYDTDNWFARAKGMEWEPERGVRCTMCFDMRFERTALYAAEHGFSVISSSLGISRWKDMQQINDCGARAASHYPGMVYWDYNWRKQGGASRMIEISKREQFYQQEYCGCVYSLRDSNKHRKSQGRPLIKLGKVFYGKENTE</sequence>
<dbReference type="GO" id="GO:0008616">
    <property type="term" value="P:tRNA queuosine(34) biosynthetic process"/>
    <property type="evidence" value="ECO:0007669"/>
    <property type="project" value="UniProtKB-UniRule"/>
</dbReference>
<dbReference type="EMBL" id="CP132353">
    <property type="protein sequence ID" value="WLS79951.1"/>
    <property type="molecule type" value="Genomic_DNA"/>
</dbReference>
<evidence type="ECO:0000256" key="2">
    <source>
        <dbReference type="ARBA" id="ARBA00004691"/>
    </source>
</evidence>
<reference evidence="18 19" key="1">
    <citation type="submission" date="2023-07" db="EMBL/GenBank/DDBJ databases">
        <title>Pathogenic bacteria of pear tree diseases.</title>
        <authorList>
            <person name="Zhang Z."/>
            <person name="He L."/>
            <person name="Huang R."/>
        </authorList>
    </citation>
    <scope>NUCLEOTIDE SEQUENCE [LARGE SCALE GENOMIC DNA]</scope>
    <source>
        <strain evidence="18 19">DE2</strain>
    </source>
</reference>
<keyword evidence="9 17" id="KW-0671">Queuosine biosynthesis</keyword>
<keyword evidence="11 17" id="KW-0408">Iron</keyword>
<dbReference type="AlphaFoldDB" id="A0AA50DPR1"/>
<evidence type="ECO:0000256" key="12">
    <source>
        <dbReference type="ARBA" id="ARBA00023014"/>
    </source>
</evidence>
<protein>
    <recommendedName>
        <fullName evidence="5 17">Epoxyqueuosine reductase QueH</fullName>
        <ecNumber evidence="4 17">1.17.99.6</ecNumber>
    </recommendedName>
    <alternativeName>
        <fullName evidence="15 17">Queuosine biosynthesis protein QueH</fullName>
    </alternativeName>
</protein>